<dbReference type="InterPro" id="IPR006132">
    <property type="entry name" value="Asp/Orn_carbamoyltranf_P-bd"/>
</dbReference>
<dbReference type="Pfam" id="PF02729">
    <property type="entry name" value="OTCace_N"/>
    <property type="match status" value="1"/>
</dbReference>
<dbReference type="GO" id="GO:0006520">
    <property type="term" value="P:amino acid metabolic process"/>
    <property type="evidence" value="ECO:0007669"/>
    <property type="project" value="InterPro"/>
</dbReference>
<dbReference type="InterPro" id="IPR006130">
    <property type="entry name" value="Asp/Orn_carbamoylTrfase"/>
</dbReference>
<reference evidence="5" key="1">
    <citation type="submission" date="2024-05" db="EMBL/GenBank/DDBJ databases">
        <title>Draft genome assemblies of 36 bacteria isolated from hibernating arctic ground squirrels.</title>
        <authorList>
            <person name="McKee H."/>
            <person name="Mullen L."/>
            <person name="Drown D.M."/>
            <person name="Duddleston K.N."/>
        </authorList>
    </citation>
    <scope>NUCLEOTIDE SEQUENCE</scope>
    <source>
        <strain evidence="5">AR004</strain>
    </source>
</reference>
<sequence>MSEHMRSLKGLVDAVDNVGKSFISINDLSDTQLYNLFELGKSLELFNRTRAEILTDKMIALMFFQPSTRTRMSFQTAVERLGGMTIVEANPKVTSSVAKEESIEDTMRCVSQYANLIVLRHYDEEEARRGAEAAECPIINGGWGHWEHPTQALLDLYTMWRRFGRIEGLNVAVVSPDMIEARTGHSMAYGLARLGANVTICSDSDRRTPTEVTDRIRAESKAGLSEEFDFEQDTFNDFVRTQDLIYLPGCSAPAGAKAEEFKTLMDRYFVRYETLAEEAEKGHQIYVTHTLPRRAGEMDLRIDDTPHQLYFRAILQSVSIRMALVTSILGL</sequence>
<organism evidence="5">
    <name type="scientific">Actinomyces timonensis</name>
    <dbReference type="NCBI Taxonomy" id="1288391"/>
    <lineage>
        <taxon>Bacteria</taxon>
        <taxon>Bacillati</taxon>
        <taxon>Actinomycetota</taxon>
        <taxon>Actinomycetes</taxon>
        <taxon>Actinomycetales</taxon>
        <taxon>Actinomycetaceae</taxon>
        <taxon>Actinomyces</taxon>
    </lineage>
</organism>
<dbReference type="AlphaFoldDB" id="A0AAU8N4F3"/>
<dbReference type="RefSeq" id="WP_366180660.1">
    <property type="nucleotide sequence ID" value="NZ_CP159989.1"/>
</dbReference>
<accession>A0AAU8N4F3</accession>
<dbReference type="PANTHER" id="PTHR45753">
    <property type="entry name" value="ORNITHINE CARBAMOYLTRANSFERASE, MITOCHONDRIAL"/>
    <property type="match status" value="1"/>
</dbReference>
<evidence type="ECO:0000256" key="2">
    <source>
        <dbReference type="RuleBase" id="RU003634"/>
    </source>
</evidence>
<protein>
    <submittedName>
        <fullName evidence="5">Aspartate carbamoyltransferase</fullName>
    </submittedName>
</protein>
<feature type="domain" description="Aspartate/ornithine carbamoyltransferase Asp/Orn-binding" evidence="3">
    <location>
        <begin position="168"/>
        <end position="326"/>
    </location>
</feature>
<dbReference type="InterPro" id="IPR036901">
    <property type="entry name" value="Asp/Orn_carbamoylTrfase_sf"/>
</dbReference>
<dbReference type="EMBL" id="CP159989">
    <property type="protein sequence ID" value="XCP82419.1"/>
    <property type="molecule type" value="Genomic_DNA"/>
</dbReference>
<dbReference type="PRINTS" id="PR00101">
    <property type="entry name" value="ATCASE"/>
</dbReference>
<dbReference type="PANTHER" id="PTHR45753:SF6">
    <property type="entry name" value="ASPARTATE CARBAMOYLTRANSFERASE"/>
    <property type="match status" value="1"/>
</dbReference>
<dbReference type="Pfam" id="PF00185">
    <property type="entry name" value="OTCace"/>
    <property type="match status" value="1"/>
</dbReference>
<gene>
    <name evidence="5" type="ORF">ABXS69_00345</name>
</gene>
<dbReference type="SUPFAM" id="SSF53671">
    <property type="entry name" value="Aspartate/ornithine carbamoyltransferase"/>
    <property type="match status" value="1"/>
</dbReference>
<dbReference type="PRINTS" id="PR00100">
    <property type="entry name" value="AOTCASE"/>
</dbReference>
<dbReference type="Gene3D" id="3.40.50.1370">
    <property type="entry name" value="Aspartate/ornithine carbamoyltransferase"/>
    <property type="match status" value="2"/>
</dbReference>
<feature type="domain" description="Aspartate/ornithine carbamoyltransferase carbamoyl-P binding" evidence="4">
    <location>
        <begin position="20"/>
        <end position="160"/>
    </location>
</feature>
<evidence type="ECO:0000259" key="3">
    <source>
        <dbReference type="Pfam" id="PF00185"/>
    </source>
</evidence>
<dbReference type="InterPro" id="IPR006131">
    <property type="entry name" value="Asp_carbamoyltransf_Asp/Orn-bd"/>
</dbReference>
<evidence type="ECO:0000256" key="1">
    <source>
        <dbReference type="ARBA" id="ARBA00022679"/>
    </source>
</evidence>
<evidence type="ECO:0000313" key="5">
    <source>
        <dbReference type="EMBL" id="XCP82419.1"/>
    </source>
</evidence>
<comment type="similarity">
    <text evidence="2">Belongs to the aspartate/ornithine carbamoyltransferase superfamily.</text>
</comment>
<name>A0AAU8N4F3_9ACTO</name>
<proteinExistence type="inferred from homology"/>
<keyword evidence="1 2" id="KW-0808">Transferase</keyword>
<dbReference type="GO" id="GO:0016597">
    <property type="term" value="F:amino acid binding"/>
    <property type="evidence" value="ECO:0007669"/>
    <property type="project" value="InterPro"/>
</dbReference>
<dbReference type="GO" id="GO:0016743">
    <property type="term" value="F:carboxyl- or carbamoyltransferase activity"/>
    <property type="evidence" value="ECO:0007669"/>
    <property type="project" value="InterPro"/>
</dbReference>
<evidence type="ECO:0000259" key="4">
    <source>
        <dbReference type="Pfam" id="PF02729"/>
    </source>
</evidence>